<name>I3EJV2_NEMP3</name>
<dbReference type="EMBL" id="GL870876">
    <property type="protein sequence ID" value="EIJ89499.1"/>
    <property type="molecule type" value="Genomic_DNA"/>
</dbReference>
<dbReference type="VEuPathDB" id="MicrosporidiaDB:NEQG_00269"/>
<organism evidence="1 2">
    <name type="scientific">Nematocida parisii (strain ERTm3)</name>
    <name type="common">Nematode killer fungus</name>
    <dbReference type="NCBI Taxonomy" id="935791"/>
    <lineage>
        <taxon>Eukaryota</taxon>
        <taxon>Fungi</taxon>
        <taxon>Fungi incertae sedis</taxon>
        <taxon>Microsporidia</taxon>
        <taxon>Nematocida</taxon>
    </lineage>
</organism>
<dbReference type="Pfam" id="PF17029">
    <property type="entry name" value="DUF5100"/>
    <property type="match status" value="1"/>
</dbReference>
<accession>I3EJV2</accession>
<dbReference type="Proteomes" id="UP000002872">
    <property type="component" value="Unassembled WGS sequence"/>
</dbReference>
<dbReference type="HOGENOM" id="CLU_2050251_0_0_1"/>
<evidence type="ECO:0000313" key="1">
    <source>
        <dbReference type="EMBL" id="EIJ89499.1"/>
    </source>
</evidence>
<dbReference type="InterPro" id="IPR031495">
    <property type="entry name" value="DUF5100"/>
</dbReference>
<reference evidence="1" key="1">
    <citation type="submission" date="2011-01" db="EMBL/GenBank/DDBJ databases">
        <title>The Genome Sequence of Nematocida parisii strain ERTm3.</title>
        <authorList>
            <consortium name="The Broad Institute Genome Sequencing Platform"/>
            <consortium name="The Broad Institute Genome Sequencing Center for Infectious Disease"/>
            <person name="Cuomo C."/>
            <person name="Troemel E."/>
            <person name="Young S.K."/>
            <person name="Zeng Q."/>
            <person name="Gargeya S."/>
            <person name="Fitzgerald M."/>
            <person name="Haas B."/>
            <person name="Abouelleil A."/>
            <person name="Alvarado L."/>
            <person name="Arachchi H.M."/>
            <person name="Berlin A."/>
            <person name="Chapman S.B."/>
            <person name="Gearin G."/>
            <person name="Goldberg J."/>
            <person name="Griggs A."/>
            <person name="Gujja S."/>
            <person name="Hansen M."/>
            <person name="Heiman D."/>
            <person name="Howarth C."/>
            <person name="Larimer J."/>
            <person name="Lui A."/>
            <person name="MacDonald P.J.P."/>
            <person name="McCowen C."/>
            <person name="Montmayeur A."/>
            <person name="Murphy C."/>
            <person name="Neiman D."/>
            <person name="Pearson M."/>
            <person name="Priest M."/>
            <person name="Roberts A."/>
            <person name="Saif S."/>
            <person name="Shea T."/>
            <person name="Sisk P."/>
            <person name="Stolte C."/>
            <person name="Sykes S."/>
            <person name="Wortman J."/>
            <person name="Nusbaum C."/>
            <person name="Birren B."/>
        </authorList>
    </citation>
    <scope>NUCLEOTIDE SEQUENCE</scope>
    <source>
        <strain evidence="1">ERTm3</strain>
    </source>
</reference>
<evidence type="ECO:0000313" key="2">
    <source>
        <dbReference type="Proteomes" id="UP000002872"/>
    </source>
</evidence>
<dbReference type="AlphaFoldDB" id="I3EJV2"/>
<dbReference type="OMA" id="ILPECET"/>
<keyword evidence="2" id="KW-1185">Reference proteome</keyword>
<sequence>MEQLKEILKNKKNPLKRAESLNIILESEECEGISLVPSTANFQIPEVFLSTKILPECETYFIQERSRISPVQVEEWNNRVDSVIDELSVEFTISNPVHTKHIPSDHEVIEAVKEVLGYTE</sequence>
<dbReference type="OrthoDB" id="2189011at2759"/>
<gene>
    <name evidence="1" type="ORF">NEQG_00269</name>
</gene>
<proteinExistence type="predicted"/>
<protein>
    <submittedName>
        <fullName evidence="1">Uncharacterized protein</fullName>
    </submittedName>
</protein>
<dbReference type="InParanoid" id="I3EJV2"/>